<dbReference type="SMART" id="SM00382">
    <property type="entry name" value="AAA"/>
    <property type="match status" value="1"/>
</dbReference>
<name>A0A6A6CG73_ZASCE</name>
<gene>
    <name evidence="3" type="ORF">M409DRAFT_55030</name>
</gene>
<accession>A0A6A6CG73</accession>
<evidence type="ECO:0000313" key="3">
    <source>
        <dbReference type="EMBL" id="KAF2166155.1"/>
    </source>
</evidence>
<evidence type="ECO:0000256" key="1">
    <source>
        <dbReference type="SAM" id="MobiDB-lite"/>
    </source>
</evidence>
<dbReference type="AlphaFoldDB" id="A0A6A6CG73"/>
<protein>
    <recommendedName>
        <fullName evidence="2">AAA+ ATPase domain-containing protein</fullName>
    </recommendedName>
</protein>
<dbReference type="InterPro" id="IPR027417">
    <property type="entry name" value="P-loop_NTPase"/>
</dbReference>
<dbReference type="InterPro" id="IPR003593">
    <property type="entry name" value="AAA+_ATPase"/>
</dbReference>
<dbReference type="EMBL" id="ML993597">
    <property type="protein sequence ID" value="KAF2166155.1"/>
    <property type="molecule type" value="Genomic_DNA"/>
</dbReference>
<feature type="domain" description="AAA+ ATPase" evidence="2">
    <location>
        <begin position="296"/>
        <end position="427"/>
    </location>
</feature>
<organism evidence="3 4">
    <name type="scientific">Zasmidium cellare ATCC 36951</name>
    <dbReference type="NCBI Taxonomy" id="1080233"/>
    <lineage>
        <taxon>Eukaryota</taxon>
        <taxon>Fungi</taxon>
        <taxon>Dikarya</taxon>
        <taxon>Ascomycota</taxon>
        <taxon>Pezizomycotina</taxon>
        <taxon>Dothideomycetes</taxon>
        <taxon>Dothideomycetidae</taxon>
        <taxon>Mycosphaerellales</taxon>
        <taxon>Mycosphaerellaceae</taxon>
        <taxon>Zasmidium</taxon>
    </lineage>
</organism>
<evidence type="ECO:0000313" key="4">
    <source>
        <dbReference type="Proteomes" id="UP000799537"/>
    </source>
</evidence>
<feature type="region of interest" description="Disordered" evidence="1">
    <location>
        <begin position="66"/>
        <end position="114"/>
    </location>
</feature>
<reference evidence="3" key="1">
    <citation type="journal article" date="2020" name="Stud. Mycol.">
        <title>101 Dothideomycetes genomes: a test case for predicting lifestyles and emergence of pathogens.</title>
        <authorList>
            <person name="Haridas S."/>
            <person name="Albert R."/>
            <person name="Binder M."/>
            <person name="Bloem J."/>
            <person name="Labutti K."/>
            <person name="Salamov A."/>
            <person name="Andreopoulos B."/>
            <person name="Baker S."/>
            <person name="Barry K."/>
            <person name="Bills G."/>
            <person name="Bluhm B."/>
            <person name="Cannon C."/>
            <person name="Castanera R."/>
            <person name="Culley D."/>
            <person name="Daum C."/>
            <person name="Ezra D."/>
            <person name="Gonzalez J."/>
            <person name="Henrissat B."/>
            <person name="Kuo A."/>
            <person name="Liang C."/>
            <person name="Lipzen A."/>
            <person name="Lutzoni F."/>
            <person name="Magnuson J."/>
            <person name="Mondo S."/>
            <person name="Nolan M."/>
            <person name="Ohm R."/>
            <person name="Pangilinan J."/>
            <person name="Park H.-J."/>
            <person name="Ramirez L."/>
            <person name="Alfaro M."/>
            <person name="Sun H."/>
            <person name="Tritt A."/>
            <person name="Yoshinaga Y."/>
            <person name="Zwiers L.-H."/>
            <person name="Turgeon B."/>
            <person name="Goodwin S."/>
            <person name="Spatafora J."/>
            <person name="Crous P."/>
            <person name="Grigoriev I."/>
        </authorList>
    </citation>
    <scope>NUCLEOTIDE SEQUENCE</scope>
    <source>
        <strain evidence="3">ATCC 36951</strain>
    </source>
</reference>
<dbReference type="SUPFAM" id="SSF52540">
    <property type="entry name" value="P-loop containing nucleoside triphosphate hydrolases"/>
    <property type="match status" value="1"/>
</dbReference>
<dbReference type="Proteomes" id="UP000799537">
    <property type="component" value="Unassembled WGS sequence"/>
</dbReference>
<feature type="region of interest" description="Disordered" evidence="1">
    <location>
        <begin position="1"/>
        <end position="53"/>
    </location>
</feature>
<proteinExistence type="predicted"/>
<dbReference type="RefSeq" id="XP_033667044.1">
    <property type="nucleotide sequence ID" value="XM_033812889.1"/>
</dbReference>
<feature type="compositionally biased region" description="Polar residues" evidence="1">
    <location>
        <begin position="1"/>
        <end position="15"/>
    </location>
</feature>
<evidence type="ECO:0000259" key="2">
    <source>
        <dbReference type="SMART" id="SM00382"/>
    </source>
</evidence>
<sequence>MNPVSASAASAAYQNHQKRSKPHLQPVQEHRPWESSQGYFDDLRKPASANTSQSMLWRQYRQTLPDTARKEVTPTQRLGSLLSGFATPAFPGSSDRSFRNDSNDSKGLVAMPKRDRGNDLIQYIQDQRHGRRRPLQLQLQRFDSRQGTTRRYEYPNIGPSQPVARSHVPQDLIEGARMLQLAGVALPTQGSQALMRQTETQHNGAIGLQPDTANAAKVQSIAQEVFELQEQPKSVNVVPEDLLESMGRLRYHARNQFENDGDGLLSEMPDSMSANVAGSNYELLAVAYDIDENRIPYSRIALAGLSGSGKTHCLRLLLTRVRTRAPTMGILEMDLSHPGGIQLKHQLQPGVHVCDRMEDVTAVLQSLDKSSLPWSLVVIEGLNRPLDTEIIQHWCQRFFASNYCVVITTRRLDIARSFLLSDPSRKDNPSYKLALQVACGFVSLTQGKSRPNLGKDAAAFFTILVHCVRRSWLNVFAEIDRTSPLAMMLLGVWAALGKCEIDGKLTAKIQQVIGSDDAIRCLQTNCLITTEILGGERLYRCPFPVLMAVQMWLVGQGALDGAFKLADAVARMEMS</sequence>
<dbReference type="GeneID" id="54566161"/>
<keyword evidence="4" id="KW-1185">Reference proteome</keyword>